<keyword evidence="2" id="KW-1185">Reference proteome</keyword>
<sequence length="494" mass="55207">MISAHRDPSSIRDPPGSEHSSLPMELWDLVFQHLPDTALLITAAVCRFFNERCILIQLLTNGIAMHSVLAGDLDVDSHLLAALQRSFFIAPIVRLVCRFPDPTLEVGRHLRILEDIIGRSQGLQQVDLHFSGDLLQAAYEGSLDTVVVAFREVICALSAKRSGPAIFLDSLQTLACWPGDLRAWQFHECLFTLHAPNARAKKIRWLQRLALTNQQHSSRTVENHSGESFPSFTIARMQSVHMRSLGSLSGPVNSCTLIVNDAETRRRLWLGGKDFPLSSAELTSILPHLTLPKLADLHIHERTINPSILSDFLRRHPAIARISYTPEQPRLSDILVEPPVELPELIYIGSHAAQTIPQLLDGLAPSSPEEIGVPFIRRTRSTRTELKAALRSIAARRSRTCLVLTVEDVTNDYIPLDSEEKTIAQSLRCVNAAVVRVHGIDQARSVLPWLVQLPALRRLAFNFTRLVEVEEQTLVEKFRSEVIAILPNIAVLLR</sequence>
<evidence type="ECO:0000313" key="1">
    <source>
        <dbReference type="EMBL" id="KAJ7702646.1"/>
    </source>
</evidence>
<comment type="caution">
    <text evidence="1">The sequence shown here is derived from an EMBL/GenBank/DDBJ whole genome shotgun (WGS) entry which is preliminary data.</text>
</comment>
<gene>
    <name evidence="1" type="ORF">B0H17DRAFT_118197</name>
</gene>
<evidence type="ECO:0008006" key="3">
    <source>
        <dbReference type="Google" id="ProtNLM"/>
    </source>
</evidence>
<dbReference type="SUPFAM" id="SSF81383">
    <property type="entry name" value="F-box domain"/>
    <property type="match status" value="1"/>
</dbReference>
<protein>
    <recommendedName>
        <fullName evidence="3">F-box domain-containing protein</fullName>
    </recommendedName>
</protein>
<reference evidence="1" key="1">
    <citation type="submission" date="2023-03" db="EMBL/GenBank/DDBJ databases">
        <title>Massive genome expansion in bonnet fungi (Mycena s.s.) driven by repeated elements and novel gene families across ecological guilds.</title>
        <authorList>
            <consortium name="Lawrence Berkeley National Laboratory"/>
            <person name="Harder C.B."/>
            <person name="Miyauchi S."/>
            <person name="Viragh M."/>
            <person name="Kuo A."/>
            <person name="Thoen E."/>
            <person name="Andreopoulos B."/>
            <person name="Lu D."/>
            <person name="Skrede I."/>
            <person name="Drula E."/>
            <person name="Henrissat B."/>
            <person name="Morin E."/>
            <person name="Kohler A."/>
            <person name="Barry K."/>
            <person name="LaButti K."/>
            <person name="Morin E."/>
            <person name="Salamov A."/>
            <person name="Lipzen A."/>
            <person name="Mereny Z."/>
            <person name="Hegedus B."/>
            <person name="Baldrian P."/>
            <person name="Stursova M."/>
            <person name="Weitz H."/>
            <person name="Taylor A."/>
            <person name="Grigoriev I.V."/>
            <person name="Nagy L.G."/>
            <person name="Martin F."/>
            <person name="Kauserud H."/>
        </authorList>
    </citation>
    <scope>NUCLEOTIDE SEQUENCE</scope>
    <source>
        <strain evidence="1">CBHHK067</strain>
    </source>
</reference>
<dbReference type="EMBL" id="JARKIE010000014">
    <property type="protein sequence ID" value="KAJ7702646.1"/>
    <property type="molecule type" value="Genomic_DNA"/>
</dbReference>
<dbReference type="Proteomes" id="UP001221757">
    <property type="component" value="Unassembled WGS sequence"/>
</dbReference>
<proteinExistence type="predicted"/>
<organism evidence="1 2">
    <name type="scientific">Mycena rosella</name>
    <name type="common">Pink bonnet</name>
    <name type="synonym">Agaricus rosellus</name>
    <dbReference type="NCBI Taxonomy" id="1033263"/>
    <lineage>
        <taxon>Eukaryota</taxon>
        <taxon>Fungi</taxon>
        <taxon>Dikarya</taxon>
        <taxon>Basidiomycota</taxon>
        <taxon>Agaricomycotina</taxon>
        <taxon>Agaricomycetes</taxon>
        <taxon>Agaricomycetidae</taxon>
        <taxon>Agaricales</taxon>
        <taxon>Marasmiineae</taxon>
        <taxon>Mycenaceae</taxon>
        <taxon>Mycena</taxon>
    </lineage>
</organism>
<dbReference type="InterPro" id="IPR036047">
    <property type="entry name" value="F-box-like_dom_sf"/>
</dbReference>
<accession>A0AAD7GRB1</accession>
<evidence type="ECO:0000313" key="2">
    <source>
        <dbReference type="Proteomes" id="UP001221757"/>
    </source>
</evidence>
<dbReference type="AlphaFoldDB" id="A0AAD7GRB1"/>
<name>A0AAD7GRB1_MYCRO</name>